<reference evidence="2 3" key="1">
    <citation type="submission" date="2018-09" db="EMBL/GenBank/DDBJ databases">
        <title>Genome sequencing of Aeromonas veronii MS-17-88.</title>
        <authorList>
            <person name="Tekedar H.C."/>
            <person name="Arick M.A."/>
            <person name="Hsu C.-Y."/>
            <person name="Thrash A."/>
            <person name="Karsi A."/>
            <person name="Lawrence M.L."/>
            <person name="Abdelhamed H."/>
        </authorList>
    </citation>
    <scope>NUCLEOTIDE SEQUENCE [LARGE SCALE GENOMIC DNA]</scope>
    <source>
        <strain evidence="2 3">MS 17-88</strain>
    </source>
</reference>
<name>A0A3A9IL25_AERVE</name>
<dbReference type="AlphaFoldDB" id="A0A3A9IL25"/>
<protein>
    <submittedName>
        <fullName evidence="2">DUF1566 domain-containing protein</fullName>
    </submittedName>
</protein>
<comment type="caution">
    <text evidence="2">The sequence shown here is derived from an EMBL/GenBank/DDBJ whole genome shotgun (WGS) entry which is preliminary data.</text>
</comment>
<evidence type="ECO:0000313" key="3">
    <source>
        <dbReference type="Proteomes" id="UP000281725"/>
    </source>
</evidence>
<gene>
    <name evidence="2" type="ORF">D6R50_11830</name>
</gene>
<feature type="chain" id="PRO_5017481210" evidence="1">
    <location>
        <begin position="22"/>
        <end position="234"/>
    </location>
</feature>
<evidence type="ECO:0000256" key="1">
    <source>
        <dbReference type="SAM" id="SignalP"/>
    </source>
</evidence>
<accession>A0A3A9IL25</accession>
<dbReference type="RefSeq" id="WP_120415187.1">
    <property type="nucleotide sequence ID" value="NZ_JBMKDU010000002.1"/>
</dbReference>
<dbReference type="Proteomes" id="UP000281725">
    <property type="component" value="Unassembled WGS sequence"/>
</dbReference>
<evidence type="ECO:0000313" key="2">
    <source>
        <dbReference type="EMBL" id="RKJ89909.1"/>
    </source>
</evidence>
<feature type="signal peptide" evidence="1">
    <location>
        <begin position="1"/>
        <end position="21"/>
    </location>
</feature>
<organism evidence="2 3">
    <name type="scientific">Aeromonas veronii</name>
    <dbReference type="NCBI Taxonomy" id="654"/>
    <lineage>
        <taxon>Bacteria</taxon>
        <taxon>Pseudomonadati</taxon>
        <taxon>Pseudomonadota</taxon>
        <taxon>Gammaproteobacteria</taxon>
        <taxon>Aeromonadales</taxon>
        <taxon>Aeromonadaceae</taxon>
        <taxon>Aeromonas</taxon>
    </lineage>
</organism>
<keyword evidence="1" id="KW-0732">Signal</keyword>
<dbReference type="EMBL" id="RAWX01000002">
    <property type="protein sequence ID" value="RKJ89909.1"/>
    <property type="molecule type" value="Genomic_DNA"/>
</dbReference>
<sequence length="234" mass="26012">MHHSLFPLLLAAALLPAASLARECLPGYQDDDTRFVSELIDTDEGKLQVVNDKATGLQWLYCPYGQQVSDNGSGCEGMPEVINSRANPSDNPLMTIIMQANDRLNTPAHPWRAPDIKELFTLYNPQCQPGTYSAVGFPDPQLAADTETLKQRACEARYDPVTNEYIEQTEEQAQACNKLTEQSNALTMLQFISDSSSGDGYNYLQFEPSHEVFHEGGYSAPMLRLVRPIPNHSE</sequence>
<proteinExistence type="predicted"/>